<protein>
    <submittedName>
        <fullName evidence="1">Uncharacterized protein</fullName>
    </submittedName>
</protein>
<dbReference type="EMBL" id="CP099426">
    <property type="protein sequence ID" value="USW56712.1"/>
    <property type="molecule type" value="Genomic_DNA"/>
</dbReference>
<dbReference type="AlphaFoldDB" id="A0A9Q9B3G0"/>
<organism evidence="1 2">
    <name type="scientific">Septoria linicola</name>
    <dbReference type="NCBI Taxonomy" id="215465"/>
    <lineage>
        <taxon>Eukaryota</taxon>
        <taxon>Fungi</taxon>
        <taxon>Dikarya</taxon>
        <taxon>Ascomycota</taxon>
        <taxon>Pezizomycotina</taxon>
        <taxon>Dothideomycetes</taxon>
        <taxon>Dothideomycetidae</taxon>
        <taxon>Mycosphaerellales</taxon>
        <taxon>Mycosphaerellaceae</taxon>
        <taxon>Septoria</taxon>
    </lineage>
</organism>
<evidence type="ECO:0000313" key="2">
    <source>
        <dbReference type="Proteomes" id="UP001056384"/>
    </source>
</evidence>
<proteinExistence type="predicted"/>
<gene>
    <name evidence="1" type="ORF">Slin15195_G100310</name>
</gene>
<name>A0A9Q9B3G0_9PEZI</name>
<reference evidence="1" key="1">
    <citation type="submission" date="2022-06" db="EMBL/GenBank/DDBJ databases">
        <title>Complete genome sequences of two strains of the flax pathogen Septoria linicola.</title>
        <authorList>
            <person name="Lapalu N."/>
            <person name="Simon A."/>
            <person name="Demenou B."/>
            <person name="Paumier D."/>
            <person name="Guillot M.-P."/>
            <person name="Gout L."/>
            <person name="Valade R."/>
        </authorList>
    </citation>
    <scope>NUCLEOTIDE SEQUENCE</scope>
    <source>
        <strain evidence="1">SE15195</strain>
    </source>
</reference>
<accession>A0A9Q9B3G0</accession>
<sequence length="52" mass="5837">MRLYTKTTFAAGRDPGQVDETILRHTFSQTMTTRTDVDGVEFNISTLQQNSG</sequence>
<evidence type="ECO:0000313" key="1">
    <source>
        <dbReference type="EMBL" id="USW56712.1"/>
    </source>
</evidence>
<keyword evidence="2" id="KW-1185">Reference proteome</keyword>
<dbReference type="Proteomes" id="UP001056384">
    <property type="component" value="Chromosome 9"/>
</dbReference>